<proteinExistence type="predicted"/>
<evidence type="ECO:0000313" key="1">
    <source>
        <dbReference type="EMBL" id="KAI3772630.1"/>
    </source>
</evidence>
<reference evidence="2" key="1">
    <citation type="journal article" date="2022" name="Mol. Ecol. Resour.">
        <title>The genomes of chicory, endive, great burdock and yacon provide insights into Asteraceae palaeo-polyploidization history and plant inulin production.</title>
        <authorList>
            <person name="Fan W."/>
            <person name="Wang S."/>
            <person name="Wang H."/>
            <person name="Wang A."/>
            <person name="Jiang F."/>
            <person name="Liu H."/>
            <person name="Zhao H."/>
            <person name="Xu D."/>
            <person name="Zhang Y."/>
        </authorList>
    </citation>
    <scope>NUCLEOTIDE SEQUENCE [LARGE SCALE GENOMIC DNA]</scope>
    <source>
        <strain evidence="2">cv. Niubang</strain>
    </source>
</reference>
<sequence>MQQEAAGTKPLTSKNPFSGVRMAITFLVASSFNAYVLFILIWANQGFKRVLSIKILQLDRVLLVQPLDRLTWYRNKFP</sequence>
<reference evidence="1 2" key="2">
    <citation type="journal article" date="2022" name="Mol. Ecol. Resour.">
        <title>The genomes of chicory, endive, great burdock and yacon provide insights into Asteraceae paleo-polyploidization history and plant inulin production.</title>
        <authorList>
            <person name="Fan W."/>
            <person name="Wang S."/>
            <person name="Wang H."/>
            <person name="Wang A."/>
            <person name="Jiang F."/>
            <person name="Liu H."/>
            <person name="Zhao H."/>
            <person name="Xu D."/>
            <person name="Zhang Y."/>
        </authorList>
    </citation>
    <scope>NUCLEOTIDE SEQUENCE [LARGE SCALE GENOMIC DNA]</scope>
    <source>
        <strain evidence="2">cv. Niubang</strain>
    </source>
</reference>
<gene>
    <name evidence="1" type="ORF">L6452_03820</name>
</gene>
<protein>
    <submittedName>
        <fullName evidence="1">Uncharacterized protein</fullName>
    </submittedName>
</protein>
<accession>A0ACB9FPA5</accession>
<comment type="caution">
    <text evidence="1">The sequence shown here is derived from an EMBL/GenBank/DDBJ whole genome shotgun (WGS) entry which is preliminary data.</text>
</comment>
<keyword evidence="2" id="KW-1185">Reference proteome</keyword>
<organism evidence="1 2">
    <name type="scientific">Arctium lappa</name>
    <name type="common">Greater burdock</name>
    <name type="synonym">Lappa major</name>
    <dbReference type="NCBI Taxonomy" id="4217"/>
    <lineage>
        <taxon>Eukaryota</taxon>
        <taxon>Viridiplantae</taxon>
        <taxon>Streptophyta</taxon>
        <taxon>Embryophyta</taxon>
        <taxon>Tracheophyta</taxon>
        <taxon>Spermatophyta</taxon>
        <taxon>Magnoliopsida</taxon>
        <taxon>eudicotyledons</taxon>
        <taxon>Gunneridae</taxon>
        <taxon>Pentapetalae</taxon>
        <taxon>asterids</taxon>
        <taxon>campanulids</taxon>
        <taxon>Asterales</taxon>
        <taxon>Asteraceae</taxon>
        <taxon>Carduoideae</taxon>
        <taxon>Cardueae</taxon>
        <taxon>Arctiinae</taxon>
        <taxon>Arctium</taxon>
    </lineage>
</organism>
<dbReference type="Proteomes" id="UP001055879">
    <property type="component" value="Linkage Group LG01"/>
</dbReference>
<dbReference type="EMBL" id="CM042047">
    <property type="protein sequence ID" value="KAI3772630.1"/>
    <property type="molecule type" value="Genomic_DNA"/>
</dbReference>
<name>A0ACB9FPA5_ARCLA</name>
<evidence type="ECO:0000313" key="2">
    <source>
        <dbReference type="Proteomes" id="UP001055879"/>
    </source>
</evidence>